<dbReference type="EMBL" id="JAXCLX010000002">
    <property type="protein sequence ID" value="MDY0873333.1"/>
    <property type="molecule type" value="Genomic_DNA"/>
</dbReference>
<feature type="transmembrane region" description="Helical" evidence="1">
    <location>
        <begin position="256"/>
        <end position="274"/>
    </location>
</feature>
<evidence type="ECO:0008006" key="4">
    <source>
        <dbReference type="Google" id="ProtNLM"/>
    </source>
</evidence>
<proteinExistence type="predicted"/>
<protein>
    <recommendedName>
        <fullName evidence="4">Exporter</fullName>
    </recommendedName>
</protein>
<keyword evidence="1" id="KW-0812">Transmembrane</keyword>
<feature type="transmembrane region" description="Helical" evidence="1">
    <location>
        <begin position="346"/>
        <end position="369"/>
    </location>
</feature>
<name>A0ABU5E349_9PROT</name>
<feature type="transmembrane region" description="Helical" evidence="1">
    <location>
        <begin position="281"/>
        <end position="301"/>
    </location>
</feature>
<comment type="caution">
    <text evidence="2">The sequence shown here is derived from an EMBL/GenBank/DDBJ whole genome shotgun (WGS) entry which is preliminary data.</text>
</comment>
<keyword evidence="1" id="KW-1133">Transmembrane helix</keyword>
<dbReference type="SUPFAM" id="SSF82866">
    <property type="entry name" value="Multidrug efflux transporter AcrB transmembrane domain"/>
    <property type="match status" value="2"/>
</dbReference>
<evidence type="ECO:0000256" key="1">
    <source>
        <dbReference type="SAM" id="Phobius"/>
    </source>
</evidence>
<reference evidence="2 3" key="1">
    <citation type="journal article" date="2013" name="Antonie Van Leeuwenhoek">
        <title>Dongia rigui sp. nov., isolated from freshwater of a large wetland in Korea.</title>
        <authorList>
            <person name="Baik K.S."/>
            <person name="Hwang Y.M."/>
            <person name="Choi J.S."/>
            <person name="Kwon J."/>
            <person name="Seong C.N."/>
        </authorList>
    </citation>
    <scope>NUCLEOTIDE SEQUENCE [LARGE SCALE GENOMIC DNA]</scope>
    <source>
        <strain evidence="2 3">04SU4-P</strain>
    </source>
</reference>
<organism evidence="2 3">
    <name type="scientific">Dongia rigui</name>
    <dbReference type="NCBI Taxonomy" id="940149"/>
    <lineage>
        <taxon>Bacteria</taxon>
        <taxon>Pseudomonadati</taxon>
        <taxon>Pseudomonadota</taxon>
        <taxon>Alphaproteobacteria</taxon>
        <taxon>Rhodospirillales</taxon>
        <taxon>Dongiaceae</taxon>
        <taxon>Dongia</taxon>
    </lineage>
</organism>
<evidence type="ECO:0000313" key="3">
    <source>
        <dbReference type="Proteomes" id="UP001271769"/>
    </source>
</evidence>
<feature type="transmembrane region" description="Helical" evidence="1">
    <location>
        <begin position="652"/>
        <end position="672"/>
    </location>
</feature>
<dbReference type="Gene3D" id="1.20.1640.10">
    <property type="entry name" value="Multidrug efflux transporter AcrB transmembrane domain"/>
    <property type="match status" value="1"/>
</dbReference>
<dbReference type="InterPro" id="IPR050545">
    <property type="entry name" value="Mycobact_MmpL"/>
</dbReference>
<evidence type="ECO:0000313" key="2">
    <source>
        <dbReference type="EMBL" id="MDY0873333.1"/>
    </source>
</evidence>
<sequence length="768" mass="82331">MTRPRPAAAFALTWLLITLLTGGYLSVNTWRGIPLRTDLLSLLPADAATQNSHALAGRLMEKAAKRFVLVVGHKDRGMARKATAAIEAELLAANLVNLQRAGPDQLKTMGALYLPHLRGLLAPTDRDALLAGRSQTVIDRALAQIYGVGGFADAHLLRQDPFLLFPAFLSSLPAPLSRVAPDNGYLSVTDGDVTWVVLTGDIVGDPYALDVQERVTAILDQAVGDAAMLAPGLAVKRSGAIFFAARGSQAGLRETSTLGTIATLGTIVLLIGAFRRAGPLIMNLMAVAIGIGAGLSANLWFFGEIHIATLLFGVGLTGVAVDYGIHYSATVFDPLRPTPWQRLHEVLPGISLGLLTTLIGYAILLAAPFPALRQVAVFSIVGLSASFLTVVFWFPFLDRGQAPGYGRHLLRFADLFWQIWEDRRLRRICLLSLVVLVGLAALGLLRLTVSDDVRRMQSLDPALLTEQADIQRLTGTSGTLQFVAIEAVDDETALQLGERVAEILDRLPSDHALAAHRGPADFVPSLKRQAENAALVDRLDWAGQAQQLGLRALSKPDVSPIDLRRALESGSLPFLKEWVLGVGQQVVALDGVKDPAAIRAALTGLAGVRFLDPAGDFSERLGTYRHRAMWLIGLSALLMILPLAWRYGFTGGLLVLLPPVAALLLTPALIALCGEPISFFHVMGLILVLAIGVDYATFCAETDQAHRPVTMLAVLLDMITTLLSFGVLAFSSVFAVHAFGLSMLLGIFIAFLLAPLAGSVNPRRRRAA</sequence>
<gene>
    <name evidence="2" type="ORF">SMD31_15430</name>
</gene>
<keyword evidence="3" id="KW-1185">Reference proteome</keyword>
<dbReference type="RefSeq" id="WP_320501787.1">
    <property type="nucleotide sequence ID" value="NZ_JAXCLX010000002.1"/>
</dbReference>
<dbReference type="PANTHER" id="PTHR33406:SF13">
    <property type="entry name" value="MEMBRANE PROTEIN YDFJ"/>
    <property type="match status" value="1"/>
</dbReference>
<feature type="transmembrane region" description="Helical" evidence="1">
    <location>
        <begin position="628"/>
        <end position="645"/>
    </location>
</feature>
<feature type="transmembrane region" description="Helical" evidence="1">
    <location>
        <begin position="375"/>
        <end position="397"/>
    </location>
</feature>
<feature type="transmembrane region" description="Helical" evidence="1">
    <location>
        <begin position="428"/>
        <end position="449"/>
    </location>
</feature>
<dbReference type="Proteomes" id="UP001271769">
    <property type="component" value="Unassembled WGS sequence"/>
</dbReference>
<accession>A0ABU5E349</accession>
<feature type="transmembrane region" description="Helical" evidence="1">
    <location>
        <begin position="678"/>
        <end position="697"/>
    </location>
</feature>
<feature type="transmembrane region" description="Helical" evidence="1">
    <location>
        <begin position="736"/>
        <end position="757"/>
    </location>
</feature>
<feature type="transmembrane region" description="Helical" evidence="1">
    <location>
        <begin position="709"/>
        <end position="730"/>
    </location>
</feature>
<keyword evidence="1" id="KW-0472">Membrane</keyword>
<dbReference type="PANTHER" id="PTHR33406">
    <property type="entry name" value="MEMBRANE PROTEIN MJ1562-RELATED"/>
    <property type="match status" value="1"/>
</dbReference>
<feature type="transmembrane region" description="Helical" evidence="1">
    <location>
        <begin position="307"/>
        <end position="325"/>
    </location>
</feature>